<keyword evidence="3" id="KW-0540">Nuclease</keyword>
<dbReference type="GO" id="GO:0015666">
    <property type="term" value="F:restriction endodeoxyribonuclease activity"/>
    <property type="evidence" value="ECO:0007669"/>
    <property type="project" value="TreeGrafter"/>
</dbReference>
<keyword evidence="3" id="KW-0378">Hydrolase</keyword>
<dbReference type="GO" id="GO:0003677">
    <property type="term" value="F:DNA binding"/>
    <property type="evidence" value="ECO:0007669"/>
    <property type="project" value="InterPro"/>
</dbReference>
<organism evidence="3 4">
    <name type="scientific">Rugosibacter aromaticivorans</name>
    <dbReference type="NCBI Taxonomy" id="1565605"/>
    <lineage>
        <taxon>Bacteria</taxon>
        <taxon>Pseudomonadati</taxon>
        <taxon>Pseudomonadota</taxon>
        <taxon>Betaproteobacteria</taxon>
        <taxon>Nitrosomonadales</taxon>
        <taxon>Sterolibacteriaceae</taxon>
        <taxon>Rugosibacter</taxon>
    </lineage>
</organism>
<dbReference type="GO" id="GO:0009307">
    <property type="term" value="P:DNA restriction-modification system"/>
    <property type="evidence" value="ECO:0007669"/>
    <property type="project" value="InterPro"/>
</dbReference>
<dbReference type="HOGENOM" id="CLU_063822_2_0_4"/>
<dbReference type="PANTHER" id="PTHR30015:SF7">
    <property type="entry name" value="TYPE IV METHYL-DIRECTED RESTRICTION ENZYME ECOKMRR"/>
    <property type="match status" value="1"/>
</dbReference>
<dbReference type="InterPro" id="IPR007560">
    <property type="entry name" value="Restrct_endonuc_IV_Mrr"/>
</dbReference>
<sequence length="308" mass="34098">MSIPDYQTLMLPLLRFAVDGNDHTTREAVEALATEFQLTPVERSQLLASGQQAIFNNRVGWANFYLKKAGLLESPRRGALRITTRGKQILGDNPTRIDVKFLECFPEFIEFHDDSRNNREAATTESAVSATEQTPEEALELAHQSLRLNLAQDILSRILACSPTFFERLVVELLVKVGYGGSRRDAGERIGQSGDGGIDGIIKEDRLGLDTIYIQAKRWQGSVGRPEIQKFVGALQGQRAKKGVFITTSSYTAEAIDYASRIDTKVVLIDGQLLASLMMDFDVGVSVSASYIVKRIDSDYFEEGEVGL</sequence>
<dbReference type="PATRIC" id="fig|1565605.3.peg.557"/>
<dbReference type="InterPro" id="IPR011856">
    <property type="entry name" value="tRNA_endonuc-like_dom_sf"/>
</dbReference>
<dbReference type="InterPro" id="IPR025745">
    <property type="entry name" value="Mrr-like_N_dom"/>
</dbReference>
<accession>A0A0C5J6W3</accession>
<dbReference type="PANTHER" id="PTHR30015">
    <property type="entry name" value="MRR RESTRICTION SYSTEM PROTEIN"/>
    <property type="match status" value="1"/>
</dbReference>
<protein>
    <submittedName>
        <fullName evidence="3">Restriction endonuclease</fullName>
    </submittedName>
</protein>
<dbReference type="EMBL" id="CP010554">
    <property type="protein sequence ID" value="AJP47655.1"/>
    <property type="molecule type" value="Genomic_DNA"/>
</dbReference>
<dbReference type="InterPro" id="IPR052906">
    <property type="entry name" value="Type_IV_Methyl-Rstrct_Enzyme"/>
</dbReference>
<dbReference type="Pfam" id="PF04471">
    <property type="entry name" value="Mrr_cat"/>
    <property type="match status" value="1"/>
</dbReference>
<dbReference type="KEGG" id="rbu:PG1C_02640"/>
<evidence type="ECO:0000313" key="3">
    <source>
        <dbReference type="EMBL" id="AJP47655.1"/>
    </source>
</evidence>
<evidence type="ECO:0000259" key="1">
    <source>
        <dbReference type="Pfam" id="PF04471"/>
    </source>
</evidence>
<keyword evidence="3" id="KW-0255">Endonuclease</keyword>
<dbReference type="AlphaFoldDB" id="A0A0C5J6W3"/>
<dbReference type="REBASE" id="106717">
    <property type="entry name" value="RarCa6MrrP"/>
</dbReference>
<keyword evidence="4" id="KW-1185">Reference proteome</keyword>
<dbReference type="STRING" id="1565605.PG1C_02640"/>
<proteinExistence type="predicted"/>
<dbReference type="Gene3D" id="3.40.1350.10">
    <property type="match status" value="1"/>
</dbReference>
<feature type="domain" description="Restriction system protein Mrr-like N-terminal" evidence="2">
    <location>
        <begin position="6"/>
        <end position="90"/>
    </location>
</feature>
<dbReference type="SUPFAM" id="SSF52980">
    <property type="entry name" value="Restriction endonuclease-like"/>
    <property type="match status" value="1"/>
</dbReference>
<reference evidence="3 4" key="1">
    <citation type="journal article" date="2015" name="Genome Announc.">
        <title>Complete Genome Sequence of a Novel Bacterium within the Family Rhodocyclaceae That Degrades Polycyclic Aromatic Hydrocarbons.</title>
        <authorList>
            <person name="Singleton D.R."/>
            <person name="Dickey A.N."/>
            <person name="Scholl E.H."/>
            <person name="Wright F.A."/>
            <person name="Aitken M.D."/>
        </authorList>
    </citation>
    <scope>NUCLEOTIDE SEQUENCE [LARGE SCALE GENOMIC DNA]</scope>
    <source>
        <strain evidence="4">PG1-Ca6</strain>
    </source>
</reference>
<name>A0A0C5J6W3_9PROT</name>
<dbReference type="Pfam" id="PF14338">
    <property type="entry name" value="Mrr_N"/>
    <property type="match status" value="1"/>
</dbReference>
<dbReference type="InterPro" id="IPR011335">
    <property type="entry name" value="Restrct_endonuc-II-like"/>
</dbReference>
<dbReference type="Proteomes" id="UP000061603">
    <property type="component" value="Chromosome"/>
</dbReference>
<dbReference type="RefSeq" id="WP_202635902.1">
    <property type="nucleotide sequence ID" value="NZ_CP010554.1"/>
</dbReference>
<evidence type="ECO:0000259" key="2">
    <source>
        <dbReference type="Pfam" id="PF14338"/>
    </source>
</evidence>
<evidence type="ECO:0000313" key="4">
    <source>
        <dbReference type="Proteomes" id="UP000061603"/>
    </source>
</evidence>
<gene>
    <name evidence="3" type="ORF">PG1C_02640</name>
</gene>
<feature type="domain" description="Restriction endonuclease type IV Mrr" evidence="1">
    <location>
        <begin position="159"/>
        <end position="278"/>
    </location>
</feature>